<dbReference type="AlphaFoldDB" id="A0A1H4Z5D5"/>
<gene>
    <name evidence="1" type="ORF">SAMN04489793_4412</name>
</gene>
<protein>
    <submittedName>
        <fullName evidence="1">Uncharacterized protein</fullName>
    </submittedName>
</protein>
<dbReference type="STRING" id="57704.SAMN04489793_4412"/>
<proteinExistence type="predicted"/>
<reference evidence="2" key="1">
    <citation type="submission" date="2016-10" db="EMBL/GenBank/DDBJ databases">
        <authorList>
            <person name="Varghese N."/>
            <person name="Submissions S."/>
        </authorList>
    </citation>
    <scope>NUCLEOTIDE SEQUENCE [LARGE SCALE GENOMIC DNA]</scope>
    <source>
        <strain evidence="2">DSM 44234</strain>
    </source>
</reference>
<dbReference type="RefSeq" id="WP_068522246.1">
    <property type="nucleotide sequence ID" value="NZ_CBDRGN010000007.1"/>
</dbReference>
<dbReference type="Proteomes" id="UP000182241">
    <property type="component" value="Unassembled WGS sequence"/>
</dbReference>
<sequence>MSADRDELRRLVDEMPDADVAHVLTEVKRHLAPVPRGTWPPAWFGSIEGDGTAVGARADEFLAEGFGR</sequence>
<name>A0A1H4Z5D5_TSUTY</name>
<evidence type="ECO:0000313" key="2">
    <source>
        <dbReference type="Proteomes" id="UP000182241"/>
    </source>
</evidence>
<evidence type="ECO:0000313" key="1">
    <source>
        <dbReference type="EMBL" id="SED24550.1"/>
    </source>
</evidence>
<accession>A0A1H4Z5D5</accession>
<organism evidence="1 2">
    <name type="scientific">Tsukamurella tyrosinosolvens</name>
    <dbReference type="NCBI Taxonomy" id="57704"/>
    <lineage>
        <taxon>Bacteria</taxon>
        <taxon>Bacillati</taxon>
        <taxon>Actinomycetota</taxon>
        <taxon>Actinomycetes</taxon>
        <taxon>Mycobacteriales</taxon>
        <taxon>Tsukamurellaceae</taxon>
        <taxon>Tsukamurella</taxon>
    </lineage>
</organism>
<dbReference type="GeneID" id="300997335"/>
<dbReference type="EMBL" id="FNSA01000003">
    <property type="protein sequence ID" value="SED24550.1"/>
    <property type="molecule type" value="Genomic_DNA"/>
</dbReference>
<dbReference type="OrthoDB" id="4569754at2"/>
<keyword evidence="2" id="KW-1185">Reference proteome</keyword>